<reference evidence="2 3" key="1">
    <citation type="submission" date="2018-03" db="EMBL/GenBank/DDBJ databases">
        <title>Genome assembly of novel Miniimonas species PCH200.</title>
        <authorList>
            <person name="Thakur V."/>
            <person name="Kumar V."/>
            <person name="Singh D."/>
        </authorList>
    </citation>
    <scope>NUCLEOTIDE SEQUENCE [LARGE SCALE GENOMIC DNA]</scope>
    <source>
        <strain evidence="2 3">PCH200</strain>
    </source>
</reference>
<sequence length="241" mass="24878">MLDRLGGTTAEASRRRARASAVVVGGPSLGLLLARLLTQAGLGGVAVVDPAPVSPADVSVLGYHPGDVGRPRELAALAHLRHARADVRTRAPDRPDVVVLVESRVAVPFRSSGLMGEDVPHVSVVLRELDVVVGPAVRPGLDPCLRCLDLHRQDADACWPAIATQLAVAPVPHHDDATLATAAGTACARVTAVLDGVATDGYARSSWGRTSEVGPAGVAERRWAPHPACGCGAQEEDAPIG</sequence>
<dbReference type="InterPro" id="IPR035985">
    <property type="entry name" value="Ubiquitin-activating_enz"/>
</dbReference>
<comment type="caution">
    <text evidence="2">The sequence shown here is derived from an EMBL/GenBank/DDBJ whole genome shotgun (WGS) entry which is preliminary data.</text>
</comment>
<feature type="domain" description="THIF-type NAD/FAD binding fold" evidence="1">
    <location>
        <begin position="17"/>
        <end position="91"/>
    </location>
</feature>
<keyword evidence="3" id="KW-1185">Reference proteome</keyword>
<dbReference type="Pfam" id="PF00899">
    <property type="entry name" value="ThiF"/>
    <property type="match status" value="1"/>
</dbReference>
<dbReference type="InterPro" id="IPR000594">
    <property type="entry name" value="ThiF_NAD_FAD-bd"/>
</dbReference>
<dbReference type="GO" id="GO:0008641">
    <property type="term" value="F:ubiquitin-like modifier activating enzyme activity"/>
    <property type="evidence" value="ECO:0007669"/>
    <property type="project" value="InterPro"/>
</dbReference>
<evidence type="ECO:0000313" key="3">
    <source>
        <dbReference type="Proteomes" id="UP000245166"/>
    </source>
</evidence>
<dbReference type="Proteomes" id="UP000245166">
    <property type="component" value="Unassembled WGS sequence"/>
</dbReference>
<organism evidence="2 3">
    <name type="scientific">Serinibacter arcticus</name>
    <dbReference type="NCBI Taxonomy" id="1655435"/>
    <lineage>
        <taxon>Bacteria</taxon>
        <taxon>Bacillati</taxon>
        <taxon>Actinomycetota</taxon>
        <taxon>Actinomycetes</taxon>
        <taxon>Micrococcales</taxon>
        <taxon>Beutenbergiaceae</taxon>
        <taxon>Serinibacter</taxon>
    </lineage>
</organism>
<dbReference type="SUPFAM" id="SSF69572">
    <property type="entry name" value="Activating enzymes of the ubiquitin-like proteins"/>
    <property type="match status" value="1"/>
</dbReference>
<accession>A0A2U1ZTK7</accession>
<protein>
    <recommendedName>
        <fullName evidence="1">THIF-type NAD/FAD binding fold domain-containing protein</fullName>
    </recommendedName>
</protein>
<proteinExistence type="predicted"/>
<evidence type="ECO:0000313" key="2">
    <source>
        <dbReference type="EMBL" id="PWD50314.1"/>
    </source>
</evidence>
<dbReference type="AlphaFoldDB" id="A0A2U1ZTK7"/>
<dbReference type="Gene3D" id="3.40.50.720">
    <property type="entry name" value="NAD(P)-binding Rossmann-like Domain"/>
    <property type="match status" value="1"/>
</dbReference>
<dbReference type="EMBL" id="PYHR01000002">
    <property type="protein sequence ID" value="PWD50314.1"/>
    <property type="molecule type" value="Genomic_DNA"/>
</dbReference>
<evidence type="ECO:0000259" key="1">
    <source>
        <dbReference type="Pfam" id="PF00899"/>
    </source>
</evidence>
<gene>
    <name evidence="2" type="ORF">C8046_06225</name>
</gene>
<name>A0A2U1ZTK7_9MICO</name>